<evidence type="ECO:0000256" key="2">
    <source>
        <dbReference type="ARBA" id="ARBA00004286"/>
    </source>
</evidence>
<feature type="non-terminal residue" evidence="8">
    <location>
        <position position="322"/>
    </location>
</feature>
<dbReference type="Pfam" id="PF18581">
    <property type="entry name" value="SYCP2_ARLD"/>
    <property type="match status" value="1"/>
</dbReference>
<evidence type="ECO:0000259" key="6">
    <source>
        <dbReference type="Pfam" id="PF18581"/>
    </source>
</evidence>
<evidence type="ECO:0000313" key="9">
    <source>
        <dbReference type="Proteomes" id="UP000736164"/>
    </source>
</evidence>
<dbReference type="GO" id="GO:0007143">
    <property type="term" value="P:female meiotic nuclear division"/>
    <property type="evidence" value="ECO:0007669"/>
    <property type="project" value="TreeGrafter"/>
</dbReference>
<comment type="caution">
    <text evidence="8">The sequence shown here is derived from an EMBL/GenBank/DDBJ whole genome shotgun (WGS) entry which is preliminary data.</text>
</comment>
<dbReference type="GO" id="GO:0000779">
    <property type="term" value="C:condensed chromosome, centromeric region"/>
    <property type="evidence" value="ECO:0007669"/>
    <property type="project" value="TreeGrafter"/>
</dbReference>
<sequence length="322" mass="37021">MVKWFDKAREIWAEGGHIKNENLLNFAEDFFDFVMAVHENSNEGKSQVTKTFLHRAGQLTADAGVHISIQQEAVRKLNQILDESPHELKRQVLSSAEILSVMKLLGKRIMEGGDYDLQVALTEALCRMTTEKQRHELADGWFSVEFVAKAFKRIKDSEFETDCRKFLNLINGMQGDRRRVYSYPCLEVFLDKHELFMPADDKLEEFWIDFNLGSQSITFYISTADGEEENQWDTVCIPKDEVEYYTVKEEKGQKVLTVMLKQLLNSGGREGNKIQMYFSAALDIEEAVRHVYGEPENKVSVTPESLSIQLYTGFQSAIKCEN</sequence>
<evidence type="ECO:0000256" key="1">
    <source>
        <dbReference type="ARBA" id="ARBA00004123"/>
    </source>
</evidence>
<accession>A0A8J7P3S7</accession>
<comment type="similarity">
    <text evidence="3">Belongs to the SYCP2 family.</text>
</comment>
<keyword evidence="9" id="KW-1185">Reference proteome</keyword>
<organism evidence="8 9">
    <name type="scientific">Atractosteus spatula</name>
    <name type="common">Alligator gar</name>
    <name type="synonym">Lepisosteus spatula</name>
    <dbReference type="NCBI Taxonomy" id="7917"/>
    <lineage>
        <taxon>Eukaryota</taxon>
        <taxon>Metazoa</taxon>
        <taxon>Chordata</taxon>
        <taxon>Craniata</taxon>
        <taxon>Vertebrata</taxon>
        <taxon>Euteleostomi</taxon>
        <taxon>Actinopterygii</taxon>
        <taxon>Neopterygii</taxon>
        <taxon>Holostei</taxon>
        <taxon>Semionotiformes</taxon>
        <taxon>Lepisosteidae</taxon>
        <taxon>Atractosteus</taxon>
    </lineage>
</organism>
<dbReference type="PANTHER" id="PTHR15607:SF12">
    <property type="entry name" value="SYNAPTONEMAL COMPLEX PROTEIN 2"/>
    <property type="match status" value="1"/>
</dbReference>
<dbReference type="InterPro" id="IPR041322">
    <property type="entry name" value="SYCP2_ARLD"/>
</dbReference>
<dbReference type="GO" id="GO:0007140">
    <property type="term" value="P:male meiotic nuclear division"/>
    <property type="evidence" value="ECO:0007669"/>
    <property type="project" value="TreeGrafter"/>
</dbReference>
<gene>
    <name evidence="8" type="primary">Sycp2_0</name>
    <name evidence="8" type="ORF">GTO95_0000132</name>
</gene>
<feature type="domain" description="Synaptonemal complex protein 2 Spt16M-like" evidence="7">
    <location>
        <begin position="180"/>
        <end position="294"/>
    </location>
</feature>
<comment type="subcellular location">
    <subcellularLocation>
        <location evidence="2">Chromosome</location>
    </subcellularLocation>
    <subcellularLocation>
        <location evidence="1">Nucleus</location>
    </subcellularLocation>
</comment>
<keyword evidence="5" id="KW-0539">Nucleus</keyword>
<dbReference type="PANTHER" id="PTHR15607">
    <property type="entry name" value="SYNAPTONEMAL COMPLEX PROTEIN-RELATED"/>
    <property type="match status" value="1"/>
</dbReference>
<reference evidence="8" key="1">
    <citation type="journal article" date="2021" name="Cell">
        <title>Tracing the genetic footprints of vertebrate landing in non-teleost ray-finned fishes.</title>
        <authorList>
            <person name="Bi X."/>
            <person name="Wang K."/>
            <person name="Yang L."/>
            <person name="Pan H."/>
            <person name="Jiang H."/>
            <person name="Wei Q."/>
            <person name="Fang M."/>
            <person name="Yu H."/>
            <person name="Zhu C."/>
            <person name="Cai Y."/>
            <person name="He Y."/>
            <person name="Gan X."/>
            <person name="Zeng H."/>
            <person name="Yu D."/>
            <person name="Zhu Y."/>
            <person name="Jiang H."/>
            <person name="Qiu Q."/>
            <person name="Yang H."/>
            <person name="Zhang Y.E."/>
            <person name="Wang W."/>
            <person name="Zhu M."/>
            <person name="He S."/>
            <person name="Zhang G."/>
        </authorList>
    </citation>
    <scope>NUCLEOTIDE SEQUENCE</scope>
    <source>
        <strain evidence="8">Allg_001</strain>
    </source>
</reference>
<evidence type="ECO:0000256" key="5">
    <source>
        <dbReference type="ARBA" id="ARBA00023242"/>
    </source>
</evidence>
<dbReference type="EMBL" id="JAAWVO010063975">
    <property type="protein sequence ID" value="MBN3323248.1"/>
    <property type="molecule type" value="Genomic_DNA"/>
</dbReference>
<evidence type="ECO:0000259" key="7">
    <source>
        <dbReference type="Pfam" id="PF18584"/>
    </source>
</evidence>
<dbReference type="AlphaFoldDB" id="A0A8J7P3S7"/>
<feature type="domain" description="Synaptonemal complex protein 2 armadillo-repeat-like" evidence="6">
    <location>
        <begin position="1"/>
        <end position="87"/>
    </location>
</feature>
<evidence type="ECO:0000256" key="4">
    <source>
        <dbReference type="ARBA" id="ARBA00022454"/>
    </source>
</evidence>
<dbReference type="Pfam" id="PF18584">
    <property type="entry name" value="SYCP2_SLD"/>
    <property type="match status" value="1"/>
</dbReference>
<name>A0A8J7P3S7_ATRSP</name>
<protein>
    <submittedName>
        <fullName evidence="8">SYCP2 protein</fullName>
    </submittedName>
</protein>
<dbReference type="GO" id="GO:0000800">
    <property type="term" value="C:lateral element"/>
    <property type="evidence" value="ECO:0007669"/>
    <property type="project" value="TreeGrafter"/>
</dbReference>
<dbReference type="Proteomes" id="UP000736164">
    <property type="component" value="Unassembled WGS sequence"/>
</dbReference>
<dbReference type="InterPro" id="IPR024835">
    <property type="entry name" value="SYCP2-like"/>
</dbReference>
<evidence type="ECO:0000256" key="3">
    <source>
        <dbReference type="ARBA" id="ARBA00007960"/>
    </source>
</evidence>
<proteinExistence type="inferred from homology"/>
<feature type="non-terminal residue" evidence="8">
    <location>
        <position position="1"/>
    </location>
</feature>
<keyword evidence="4" id="KW-0158">Chromosome</keyword>
<evidence type="ECO:0000313" key="8">
    <source>
        <dbReference type="EMBL" id="MBN3323248.1"/>
    </source>
</evidence>
<dbReference type="InterPro" id="IPR040560">
    <property type="entry name" value="SYCP2_SLD"/>
</dbReference>